<reference evidence="1" key="1">
    <citation type="submission" date="2022-11" db="EMBL/GenBank/DDBJ databases">
        <authorList>
            <person name="Kikuchi T."/>
        </authorList>
    </citation>
    <scope>NUCLEOTIDE SEQUENCE</scope>
    <source>
        <strain evidence="1">PS1010</strain>
    </source>
</reference>
<evidence type="ECO:0008006" key="3">
    <source>
        <dbReference type="Google" id="ProtNLM"/>
    </source>
</evidence>
<dbReference type="AlphaFoldDB" id="A0A9P1IP19"/>
<dbReference type="EMBL" id="CANHGI010000004">
    <property type="protein sequence ID" value="CAI5448800.1"/>
    <property type="molecule type" value="Genomic_DNA"/>
</dbReference>
<dbReference type="PANTHER" id="PTHR34311:SF1">
    <property type="entry name" value="NEMATODE SPECIFIC PEPTIDE FAMILY-RELATED"/>
    <property type="match status" value="1"/>
</dbReference>
<proteinExistence type="predicted"/>
<organism evidence="1 2">
    <name type="scientific">Caenorhabditis angaria</name>
    <dbReference type="NCBI Taxonomy" id="860376"/>
    <lineage>
        <taxon>Eukaryota</taxon>
        <taxon>Metazoa</taxon>
        <taxon>Ecdysozoa</taxon>
        <taxon>Nematoda</taxon>
        <taxon>Chromadorea</taxon>
        <taxon>Rhabditida</taxon>
        <taxon>Rhabditina</taxon>
        <taxon>Rhabditomorpha</taxon>
        <taxon>Rhabditoidea</taxon>
        <taxon>Rhabditidae</taxon>
        <taxon>Peloderinae</taxon>
        <taxon>Caenorhabditis</taxon>
    </lineage>
</organism>
<comment type="caution">
    <text evidence="1">The sequence shown here is derived from an EMBL/GenBank/DDBJ whole genome shotgun (WGS) entry which is preliminary data.</text>
</comment>
<dbReference type="OrthoDB" id="5804428at2759"/>
<dbReference type="Proteomes" id="UP001152747">
    <property type="component" value="Unassembled WGS sequence"/>
</dbReference>
<keyword evidence="2" id="KW-1185">Reference proteome</keyword>
<gene>
    <name evidence="1" type="ORF">CAMP_LOCUS11437</name>
</gene>
<sequence length="344" mass="39023">MLLDSMLQCYIKIEPEYFDEVKVSELLKAFENILVDFGDQIQFLRTKSEVLARFEDNSEIIDTVSLLCSLSDLPENWLLFLGLKNKNRDFELCIYIKSMLCYESQLQNAHAMTRSNLAVLLLLAASASAVQLPEYTLSDEVIQLAGFRERPTNLAVSQCLDIQFNYCQHTFNQFFGLPEDATWRNGTLIFKTVQQFLQTNVTEVVKVCNTRTQYYQCLGTSYSSCLNLYNLLNKPNADFQQTFDFVRTFRGLEWQCVGGFQEVAGQWDCLGTFPTTSAYQNCITTFNNTITANNFCPAVDAAGQCMNNAYNAACGVGAGYFGCENFRITFDNSCWGLRCVPLNQ</sequence>
<accession>A0A9P1IP19</accession>
<evidence type="ECO:0000313" key="1">
    <source>
        <dbReference type="EMBL" id="CAI5448800.1"/>
    </source>
</evidence>
<name>A0A9P1IP19_9PELO</name>
<dbReference type="PANTHER" id="PTHR34311">
    <property type="entry name" value="PROTEIN CBG21698-RELATED"/>
    <property type="match status" value="1"/>
</dbReference>
<evidence type="ECO:0000313" key="2">
    <source>
        <dbReference type="Proteomes" id="UP001152747"/>
    </source>
</evidence>
<protein>
    <recommendedName>
        <fullName evidence="3">DUF19 domain-containing protein</fullName>
    </recommendedName>
</protein>